<protein>
    <submittedName>
        <fullName evidence="1">14413_t:CDS:1</fullName>
    </submittedName>
</protein>
<reference evidence="1" key="1">
    <citation type="submission" date="2021-06" db="EMBL/GenBank/DDBJ databases">
        <authorList>
            <person name="Kallberg Y."/>
            <person name="Tangrot J."/>
            <person name="Rosling A."/>
        </authorList>
    </citation>
    <scope>NUCLEOTIDE SEQUENCE</scope>
    <source>
        <strain evidence="1">28 12/20/2015</strain>
    </source>
</reference>
<dbReference type="Proteomes" id="UP000789366">
    <property type="component" value="Unassembled WGS sequence"/>
</dbReference>
<organism evidence="1 2">
    <name type="scientific">Cetraspora pellucida</name>
    <dbReference type="NCBI Taxonomy" id="1433469"/>
    <lineage>
        <taxon>Eukaryota</taxon>
        <taxon>Fungi</taxon>
        <taxon>Fungi incertae sedis</taxon>
        <taxon>Mucoromycota</taxon>
        <taxon>Glomeromycotina</taxon>
        <taxon>Glomeromycetes</taxon>
        <taxon>Diversisporales</taxon>
        <taxon>Gigasporaceae</taxon>
        <taxon>Cetraspora</taxon>
    </lineage>
</organism>
<gene>
    <name evidence="1" type="ORF">SPELUC_LOCUS14369</name>
</gene>
<proteinExistence type="predicted"/>
<sequence>MAYFPNLGIQIIIARSWSCSHYPNGKIIDFYTHDNIQAGFSVTGYEHNLIHQLQKTENFINAKIS</sequence>
<dbReference type="EMBL" id="CAJVPW010041923">
    <property type="protein sequence ID" value="CAG8749258.1"/>
    <property type="molecule type" value="Genomic_DNA"/>
</dbReference>
<keyword evidence="2" id="KW-1185">Reference proteome</keyword>
<accession>A0ACA9QI58</accession>
<evidence type="ECO:0000313" key="2">
    <source>
        <dbReference type="Proteomes" id="UP000789366"/>
    </source>
</evidence>
<name>A0ACA9QI58_9GLOM</name>
<comment type="caution">
    <text evidence="1">The sequence shown here is derived from an EMBL/GenBank/DDBJ whole genome shotgun (WGS) entry which is preliminary data.</text>
</comment>
<feature type="non-terminal residue" evidence="1">
    <location>
        <position position="65"/>
    </location>
</feature>
<evidence type="ECO:0000313" key="1">
    <source>
        <dbReference type="EMBL" id="CAG8749258.1"/>
    </source>
</evidence>